<evidence type="ECO:0000256" key="2">
    <source>
        <dbReference type="SAM" id="Phobius"/>
    </source>
</evidence>
<keyword evidence="2" id="KW-0812">Transmembrane</keyword>
<evidence type="ECO:0000313" key="3">
    <source>
        <dbReference type="EMBL" id="AIR95852.1"/>
    </source>
</evidence>
<keyword evidence="2" id="KW-0472">Membrane</keyword>
<organismHost>
    <name type="scientific">Homo sapiens</name>
    <name type="common">Human</name>
    <dbReference type="NCBI Taxonomy" id="9606"/>
</organismHost>
<accession>A0A089X4M6</accession>
<dbReference type="InterPro" id="IPR007620">
    <property type="entry name" value="Herpes_UL56"/>
</dbReference>
<dbReference type="EMBL" id="KM222720">
    <property type="protein sequence ID" value="AIR95852.1"/>
    <property type="molecule type" value="Genomic_DNA"/>
</dbReference>
<sequence length="234" mass="25221">MASEAAQPDAGLWSAGNAFADPPPPYDSLSGRNEGPFVVIDLDTPTDPPPPYSAGPLSSVPIPPTSSGEGEASERGRSRQAAQRAARRARRRAERRAQRRSFGPGGLLATPLFLPETRLVAPPDITRDLLSGLPTYAEVMSDHPPTYATVVAVRSTEQPSGALVPDDQRRTQNSGAWRPPRVNSRELYRAQRAARGSSDHAPYRRQGCCGVVGRHAVFGVVAIVVVIILVFLWR</sequence>
<feature type="region of interest" description="Disordered" evidence="1">
    <location>
        <begin position="158"/>
        <end position="182"/>
    </location>
</feature>
<evidence type="ECO:0000256" key="1">
    <source>
        <dbReference type="SAM" id="MobiDB-lite"/>
    </source>
</evidence>
<dbReference type="Pfam" id="PF04534">
    <property type="entry name" value="Herpes_UL56"/>
    <property type="match status" value="1"/>
</dbReference>
<keyword evidence="2" id="KW-1133">Transmembrane helix</keyword>
<feature type="region of interest" description="Disordered" evidence="1">
    <location>
        <begin position="1"/>
        <end position="103"/>
    </location>
</feature>
<feature type="transmembrane region" description="Helical" evidence="2">
    <location>
        <begin position="212"/>
        <end position="233"/>
    </location>
</feature>
<proteinExistence type="predicted"/>
<organism evidence="3">
    <name type="scientific">Human herpesvirus 1</name>
    <name type="common">HHV-1</name>
    <name type="synonym">Human herpes simplex virus 1</name>
    <dbReference type="NCBI Taxonomy" id="10298"/>
    <lineage>
        <taxon>Viruses</taxon>
        <taxon>Duplodnaviria</taxon>
        <taxon>Heunggongvirae</taxon>
        <taxon>Peploviricota</taxon>
        <taxon>Herviviricetes</taxon>
        <taxon>Herpesvirales</taxon>
        <taxon>Orthoherpesviridae</taxon>
        <taxon>Alphaherpesvirinae</taxon>
        <taxon>Simplexvirus</taxon>
        <taxon>Simplexvirus humanalpha1</taxon>
    </lineage>
</organism>
<reference evidence="3" key="1">
    <citation type="submission" date="2014-07" db="EMBL/GenBank/DDBJ databases">
        <title>Genome sequence of the anterograde-spread defective HSV-1 strain McIntyre.</title>
        <authorList>
            <person name="Szpara M.L."/>
            <person name="Tafuri Y."/>
            <person name="Parsons L."/>
            <person name="Engel E.A."/>
            <person name="Enquist L.W."/>
        </authorList>
    </citation>
    <scope>NUCLEOTIDE SEQUENCE</scope>
    <source>
        <strain evidence="3">MacIntyre</strain>
    </source>
</reference>
<feature type="compositionally biased region" description="Basic residues" evidence="1">
    <location>
        <begin position="85"/>
        <end position="99"/>
    </location>
</feature>
<gene>
    <name evidence="3" type="primary">UL56</name>
</gene>
<protein>
    <submittedName>
        <fullName evidence="3">UL56</fullName>
    </submittedName>
</protein>
<name>A0A089X4M6_HHV1</name>